<dbReference type="Proteomes" id="UP000427906">
    <property type="component" value="Chromosome"/>
</dbReference>
<dbReference type="RefSeq" id="WP_155316909.1">
    <property type="nucleotide sequence ID" value="NZ_AP021874.1"/>
</dbReference>
<dbReference type="EMBL" id="AP021874">
    <property type="protein sequence ID" value="BBO68795.1"/>
    <property type="molecule type" value="Genomic_DNA"/>
</dbReference>
<evidence type="ECO:0000313" key="2">
    <source>
        <dbReference type="Proteomes" id="UP000427906"/>
    </source>
</evidence>
<gene>
    <name evidence="1" type="ORF">DSCA_27250</name>
</gene>
<keyword evidence="2" id="KW-1185">Reference proteome</keyword>
<organism evidence="1 2">
    <name type="scientific">Desulfosarcina alkanivorans</name>
    <dbReference type="NCBI Taxonomy" id="571177"/>
    <lineage>
        <taxon>Bacteria</taxon>
        <taxon>Pseudomonadati</taxon>
        <taxon>Thermodesulfobacteriota</taxon>
        <taxon>Desulfobacteria</taxon>
        <taxon>Desulfobacterales</taxon>
        <taxon>Desulfosarcinaceae</taxon>
        <taxon>Desulfosarcina</taxon>
    </lineage>
</organism>
<reference evidence="1 2" key="1">
    <citation type="submission" date="2019-11" db="EMBL/GenBank/DDBJ databases">
        <title>Comparative genomics of hydrocarbon-degrading Desulfosarcina strains.</title>
        <authorList>
            <person name="Watanabe M."/>
            <person name="Kojima H."/>
            <person name="Fukui M."/>
        </authorList>
    </citation>
    <scope>NUCLEOTIDE SEQUENCE [LARGE SCALE GENOMIC DNA]</scope>
    <source>
        <strain evidence="1 2">PL12</strain>
    </source>
</reference>
<evidence type="ECO:0000313" key="1">
    <source>
        <dbReference type="EMBL" id="BBO68795.1"/>
    </source>
</evidence>
<evidence type="ECO:0008006" key="3">
    <source>
        <dbReference type="Google" id="ProtNLM"/>
    </source>
</evidence>
<dbReference type="AlphaFoldDB" id="A0A5K7YK94"/>
<sequence length="70" mass="7699">MLKKMLLPLAATVWAVWGLSSCATRHEVAVEPVEIKPIHITIDVNVKVDRALDDFFGDIDETAGAIQPIE</sequence>
<name>A0A5K7YK94_9BACT</name>
<accession>A0A5K7YK94</accession>
<protein>
    <recommendedName>
        <fullName evidence="3">YnbE-like lipoprotein</fullName>
    </recommendedName>
</protein>
<dbReference type="OrthoDB" id="286169at2"/>
<dbReference type="KEGG" id="dalk:DSCA_27250"/>
<proteinExistence type="predicted"/>
<dbReference type="PROSITE" id="PS51257">
    <property type="entry name" value="PROKAR_LIPOPROTEIN"/>
    <property type="match status" value="1"/>
</dbReference>